<keyword evidence="4 7" id="KW-0812">Transmembrane</keyword>
<protein>
    <recommendedName>
        <fullName evidence="8">Sulfatase N-terminal domain-containing protein</fullName>
    </recommendedName>
</protein>
<keyword evidence="3" id="KW-1003">Cell membrane</keyword>
<comment type="caution">
    <text evidence="9">The sequence shown here is derived from an EMBL/GenBank/DDBJ whole genome shotgun (WGS) entry which is preliminary data.</text>
</comment>
<dbReference type="PANTHER" id="PTHR47371">
    <property type="entry name" value="LIPOTEICHOIC ACID SYNTHASE"/>
    <property type="match status" value="1"/>
</dbReference>
<keyword evidence="5 7" id="KW-1133">Transmembrane helix</keyword>
<dbReference type="AlphaFoldDB" id="A0A1Y4L5G4"/>
<evidence type="ECO:0000259" key="8">
    <source>
        <dbReference type="Pfam" id="PF00884"/>
    </source>
</evidence>
<dbReference type="InterPro" id="IPR050448">
    <property type="entry name" value="OpgB/LTA_synthase_biosynth"/>
</dbReference>
<dbReference type="RefSeq" id="WP_087373814.1">
    <property type="nucleotide sequence ID" value="NZ_NFKK01000014.1"/>
</dbReference>
<evidence type="ECO:0000256" key="7">
    <source>
        <dbReference type="SAM" id="Phobius"/>
    </source>
</evidence>
<dbReference type="InterPro" id="IPR017850">
    <property type="entry name" value="Alkaline_phosphatase_core_sf"/>
</dbReference>
<dbReference type="Proteomes" id="UP000195897">
    <property type="component" value="Unassembled WGS sequence"/>
</dbReference>
<evidence type="ECO:0000256" key="2">
    <source>
        <dbReference type="ARBA" id="ARBA00004936"/>
    </source>
</evidence>
<evidence type="ECO:0000256" key="3">
    <source>
        <dbReference type="ARBA" id="ARBA00022475"/>
    </source>
</evidence>
<feature type="domain" description="Sulfatase N-terminal" evidence="8">
    <location>
        <begin position="276"/>
        <end position="558"/>
    </location>
</feature>
<evidence type="ECO:0000313" key="10">
    <source>
        <dbReference type="Proteomes" id="UP000195897"/>
    </source>
</evidence>
<dbReference type="EMBL" id="NFKK01000014">
    <property type="protein sequence ID" value="OUP52013.1"/>
    <property type="molecule type" value="Genomic_DNA"/>
</dbReference>
<dbReference type="Pfam" id="PF00884">
    <property type="entry name" value="Sulfatase"/>
    <property type="match status" value="1"/>
</dbReference>
<dbReference type="InterPro" id="IPR000917">
    <property type="entry name" value="Sulfatase_N"/>
</dbReference>
<feature type="transmembrane region" description="Helical" evidence="7">
    <location>
        <begin position="71"/>
        <end position="89"/>
    </location>
</feature>
<feature type="transmembrane region" description="Helical" evidence="7">
    <location>
        <begin position="144"/>
        <end position="164"/>
    </location>
</feature>
<organism evidence="9 10">
    <name type="scientific">Butyricicoccus pullicaecorum</name>
    <dbReference type="NCBI Taxonomy" id="501571"/>
    <lineage>
        <taxon>Bacteria</taxon>
        <taxon>Bacillati</taxon>
        <taxon>Bacillota</taxon>
        <taxon>Clostridia</taxon>
        <taxon>Eubacteriales</taxon>
        <taxon>Butyricicoccaceae</taxon>
        <taxon>Butyricicoccus</taxon>
    </lineage>
</organism>
<name>A0A1Y4L5G4_9FIRM</name>
<sequence length="648" mass="73634">METIAKSKVGTRSSAHERVSVRRPMLPSWCHWLFGPLAAAIITLCATWIQIEDQIFQYQFFWVESLWWHRAAWFVGWVFLTLVYFFFLGLTNRAPVATVCTSIFLCVPAVICYYKLQLRGEPFLPWDFAQASEAFDVAGKVNLWVTKSMCGAAVVLLLLTLISCFLPRLRFGWVRWIVRSVVPLAGAIAMVFGVFLQQHATQDILYISPDAWMQDRYYRNYSLVTAFFTNMQVMQVDAPEGYNAEHVQQVVNGTGDSEPYFAASYAAKGDGTVKKPTVIYIQAEAFWDPSEVPGVTYDQELTPNIQRTKSEMAYGKCYSPRFGGGTCDVECEALTGFSMEYLPSSCKPYVEYIHSPTASIASFRKTEGYDTLAIHGYYGKYWNREEAYADLGFDDFISLEDMTDPERKRPCDWEGGLVTEAETGRQIISAFENKDADTPLFLHAVTIQNHLAYTPENYPDNERVHVTSAPEGVTDYTIGCLEDFATGVRDTDAMWGMLTDYFDTVDEPVILVMWGDHYNPIGNGMNIYSATGYGSEDANDPRVHQTPLLIWSNYWKEPVDLGTVAAYQITTVTDDLYGLDQPAYFDLLREELDLYRARTLGTTVEPDGTYTRDAEMTPEQQEMYEKQWLLQYDLLFGKNYQDAPTVAD</sequence>
<reference evidence="10" key="1">
    <citation type="submission" date="2017-04" db="EMBL/GenBank/DDBJ databases">
        <title>Function of individual gut microbiota members based on whole genome sequencing of pure cultures obtained from chicken caecum.</title>
        <authorList>
            <person name="Medvecky M."/>
            <person name="Cejkova D."/>
            <person name="Polansky O."/>
            <person name="Karasova D."/>
            <person name="Kubasova T."/>
            <person name="Cizek A."/>
            <person name="Rychlik I."/>
        </authorList>
    </citation>
    <scope>NUCLEOTIDE SEQUENCE [LARGE SCALE GENOMIC DNA]</scope>
    <source>
        <strain evidence="10">An180</strain>
    </source>
</reference>
<evidence type="ECO:0000256" key="4">
    <source>
        <dbReference type="ARBA" id="ARBA00022692"/>
    </source>
</evidence>
<evidence type="ECO:0000256" key="5">
    <source>
        <dbReference type="ARBA" id="ARBA00022989"/>
    </source>
</evidence>
<dbReference type="Gene3D" id="3.40.720.10">
    <property type="entry name" value="Alkaline Phosphatase, subunit A"/>
    <property type="match status" value="1"/>
</dbReference>
<comment type="pathway">
    <text evidence="2">Cell wall biogenesis; lipoteichoic acid biosynthesis.</text>
</comment>
<proteinExistence type="predicted"/>
<evidence type="ECO:0000256" key="1">
    <source>
        <dbReference type="ARBA" id="ARBA00004651"/>
    </source>
</evidence>
<feature type="transmembrane region" description="Helical" evidence="7">
    <location>
        <begin position="32"/>
        <end position="51"/>
    </location>
</feature>
<keyword evidence="6 7" id="KW-0472">Membrane</keyword>
<dbReference type="SUPFAM" id="SSF53649">
    <property type="entry name" value="Alkaline phosphatase-like"/>
    <property type="match status" value="1"/>
</dbReference>
<comment type="subcellular location">
    <subcellularLocation>
        <location evidence="1">Cell membrane</location>
        <topology evidence="1">Multi-pass membrane protein</topology>
    </subcellularLocation>
</comment>
<evidence type="ECO:0000256" key="6">
    <source>
        <dbReference type="ARBA" id="ARBA00023136"/>
    </source>
</evidence>
<accession>A0A1Y4L5G4</accession>
<gene>
    <name evidence="9" type="ORF">B5F17_10965</name>
</gene>
<dbReference type="CDD" id="cd16015">
    <property type="entry name" value="LTA_synthase"/>
    <property type="match status" value="1"/>
</dbReference>
<feature type="transmembrane region" description="Helical" evidence="7">
    <location>
        <begin position="176"/>
        <end position="196"/>
    </location>
</feature>
<evidence type="ECO:0000313" key="9">
    <source>
        <dbReference type="EMBL" id="OUP52013.1"/>
    </source>
</evidence>
<feature type="transmembrane region" description="Helical" evidence="7">
    <location>
        <begin position="96"/>
        <end position="116"/>
    </location>
</feature>
<dbReference type="GO" id="GO:0005886">
    <property type="term" value="C:plasma membrane"/>
    <property type="evidence" value="ECO:0007669"/>
    <property type="project" value="UniProtKB-SubCell"/>
</dbReference>
<dbReference type="PANTHER" id="PTHR47371:SF3">
    <property type="entry name" value="PHOSPHOGLYCEROL TRANSFERASE I"/>
    <property type="match status" value="1"/>
</dbReference>